<dbReference type="GO" id="GO:0060169">
    <property type="term" value="P:negative regulation of adenosine receptor signaling pathway"/>
    <property type="evidence" value="ECO:0007669"/>
    <property type="project" value="TreeGrafter"/>
</dbReference>
<reference evidence="7" key="1">
    <citation type="submission" date="2022-06" db="EMBL/GenBank/DDBJ databases">
        <authorList>
            <person name="Berger JAMES D."/>
            <person name="Berger JAMES D."/>
        </authorList>
    </citation>
    <scope>NUCLEOTIDE SEQUENCE [LARGE SCALE GENOMIC DNA]</scope>
</reference>
<sequence>MLVLPEFQHGIDLHVHLDAAARPETLYELAEKERISNLPRDLDEFKKKITPNSPYSVKEFFNILDYIKPLIAGKKDVLARICDEFVEDCVQLGKLCYVETRFCPFTLTGRYLDAEEVLKIVLEKLQSAGEKNRLQVRTILSIMRNMPETAKETLDLAKKYNTHGVVGIDVAGDDSVLERKPVANEIIETFQEAKKFDIHRTVHVGENSSANSVYEAVNTLHAERIGNGYHVVDNEKLYTALLDTGVHFELCPSSSFLTGAVNYRDLRNHPIHRFAKDDANFSINTDGPTLTQRWNTEEASYCMDELGLKYAQVNEANYRAAKAAFLPTIEQCLLVSHITVRTRNRYITIDKYKLRQYS</sequence>
<dbReference type="SUPFAM" id="SSF51556">
    <property type="entry name" value="Metallo-dependent hydrolases"/>
    <property type="match status" value="1"/>
</dbReference>
<evidence type="ECO:0000313" key="7">
    <source>
        <dbReference type="Proteomes" id="UP000050795"/>
    </source>
</evidence>
<dbReference type="GO" id="GO:0004000">
    <property type="term" value="F:adenosine deaminase activity"/>
    <property type="evidence" value="ECO:0007669"/>
    <property type="project" value="TreeGrafter"/>
</dbReference>
<comment type="similarity">
    <text evidence="2">Belongs to the metallo-dependent hydrolases superfamily. Adenosine and AMP deaminases family.</text>
</comment>
<keyword evidence="5" id="KW-0378">Hydrolase</keyword>
<organism evidence="7 8">
    <name type="scientific">Trichobilharzia regenti</name>
    <name type="common">Nasal bird schistosome</name>
    <dbReference type="NCBI Taxonomy" id="157069"/>
    <lineage>
        <taxon>Eukaryota</taxon>
        <taxon>Metazoa</taxon>
        <taxon>Spiralia</taxon>
        <taxon>Lophotrochozoa</taxon>
        <taxon>Platyhelminthes</taxon>
        <taxon>Trematoda</taxon>
        <taxon>Digenea</taxon>
        <taxon>Strigeidida</taxon>
        <taxon>Schistosomatoidea</taxon>
        <taxon>Schistosomatidae</taxon>
        <taxon>Trichobilharzia</taxon>
    </lineage>
</organism>
<protein>
    <recommendedName>
        <fullName evidence="3">adenosine deaminase</fullName>
        <ecNumber evidence="3">3.5.4.4</ecNumber>
    </recommendedName>
</protein>
<evidence type="ECO:0000256" key="6">
    <source>
        <dbReference type="ARBA" id="ARBA00022833"/>
    </source>
</evidence>
<dbReference type="InterPro" id="IPR006330">
    <property type="entry name" value="Ado/ade_deaminase"/>
</dbReference>
<dbReference type="GO" id="GO:0009897">
    <property type="term" value="C:external side of plasma membrane"/>
    <property type="evidence" value="ECO:0007669"/>
    <property type="project" value="TreeGrafter"/>
</dbReference>
<dbReference type="Gene3D" id="3.20.20.140">
    <property type="entry name" value="Metal-dependent hydrolases"/>
    <property type="match status" value="1"/>
</dbReference>
<keyword evidence="4" id="KW-0479">Metal-binding</keyword>
<dbReference type="GO" id="GO:0043103">
    <property type="term" value="P:hypoxanthine salvage"/>
    <property type="evidence" value="ECO:0007669"/>
    <property type="project" value="TreeGrafter"/>
</dbReference>
<keyword evidence="7" id="KW-1185">Reference proteome</keyword>
<dbReference type="PANTHER" id="PTHR11409">
    <property type="entry name" value="ADENOSINE DEAMINASE"/>
    <property type="match status" value="1"/>
</dbReference>
<dbReference type="WBParaSite" id="TREG1_37290.1">
    <property type="protein sequence ID" value="TREG1_37290.1"/>
    <property type="gene ID" value="TREG1_37290"/>
</dbReference>
<dbReference type="NCBIfam" id="TIGR01430">
    <property type="entry name" value="aden_deam"/>
    <property type="match status" value="1"/>
</dbReference>
<dbReference type="GO" id="GO:0006154">
    <property type="term" value="P:adenosine catabolic process"/>
    <property type="evidence" value="ECO:0007669"/>
    <property type="project" value="TreeGrafter"/>
</dbReference>
<dbReference type="AlphaFoldDB" id="A0A183VMM3"/>
<evidence type="ECO:0000256" key="3">
    <source>
        <dbReference type="ARBA" id="ARBA00012784"/>
    </source>
</evidence>
<evidence type="ECO:0000256" key="2">
    <source>
        <dbReference type="ARBA" id="ARBA00006676"/>
    </source>
</evidence>
<dbReference type="OrthoDB" id="272271at2759"/>
<dbReference type="Proteomes" id="UP000050795">
    <property type="component" value="Unassembled WGS sequence"/>
</dbReference>
<proteinExistence type="inferred from homology"/>
<dbReference type="InterPro" id="IPR032466">
    <property type="entry name" value="Metal_Hydrolase"/>
</dbReference>
<keyword evidence="6" id="KW-0862">Zinc</keyword>
<accession>A0A183VMM3</accession>
<dbReference type="Pfam" id="PF00962">
    <property type="entry name" value="A_deaminase"/>
    <property type="match status" value="1"/>
</dbReference>
<dbReference type="GO" id="GO:0046872">
    <property type="term" value="F:metal ion binding"/>
    <property type="evidence" value="ECO:0007669"/>
    <property type="project" value="UniProtKB-KW"/>
</dbReference>
<name>A0A183VMM3_TRIRE</name>
<dbReference type="GO" id="GO:0046103">
    <property type="term" value="P:inosine biosynthetic process"/>
    <property type="evidence" value="ECO:0007669"/>
    <property type="project" value="TreeGrafter"/>
</dbReference>
<comment type="cofactor">
    <cofactor evidence="1">
        <name>Zn(2+)</name>
        <dbReference type="ChEBI" id="CHEBI:29105"/>
    </cofactor>
</comment>
<dbReference type="PANTHER" id="PTHR11409:SF43">
    <property type="entry name" value="ADENOSINE DEAMINASE"/>
    <property type="match status" value="1"/>
</dbReference>
<dbReference type="InterPro" id="IPR001365">
    <property type="entry name" value="A_deaminase_dom"/>
</dbReference>
<dbReference type="GO" id="GO:0005829">
    <property type="term" value="C:cytosol"/>
    <property type="evidence" value="ECO:0007669"/>
    <property type="project" value="TreeGrafter"/>
</dbReference>
<evidence type="ECO:0000256" key="4">
    <source>
        <dbReference type="ARBA" id="ARBA00022723"/>
    </source>
</evidence>
<reference evidence="8" key="2">
    <citation type="submission" date="2023-11" db="UniProtKB">
        <authorList>
            <consortium name="WormBaseParasite"/>
        </authorList>
    </citation>
    <scope>IDENTIFICATION</scope>
</reference>
<evidence type="ECO:0000256" key="1">
    <source>
        <dbReference type="ARBA" id="ARBA00001947"/>
    </source>
</evidence>
<evidence type="ECO:0000313" key="8">
    <source>
        <dbReference type="WBParaSite" id="TREG1_37290.1"/>
    </source>
</evidence>
<evidence type="ECO:0000256" key="5">
    <source>
        <dbReference type="ARBA" id="ARBA00022801"/>
    </source>
</evidence>
<dbReference type="EC" id="3.5.4.4" evidence="3"/>